<dbReference type="PANTHER" id="PTHR12215">
    <property type="entry name" value="PHOSPHOPANTETHEINE TRANSFERASE"/>
    <property type="match status" value="1"/>
</dbReference>
<dbReference type="GO" id="GO:0008897">
    <property type="term" value="F:holo-[acyl-carrier-protein] synthase activity"/>
    <property type="evidence" value="ECO:0007669"/>
    <property type="project" value="InterPro"/>
</dbReference>
<evidence type="ECO:0000259" key="7">
    <source>
        <dbReference type="Pfam" id="PF01648"/>
    </source>
</evidence>
<evidence type="ECO:0000259" key="8">
    <source>
        <dbReference type="Pfam" id="PF22624"/>
    </source>
</evidence>
<dbReference type="InterPro" id="IPR004568">
    <property type="entry name" value="Ppantetheine-prot_Trfase_dom"/>
</dbReference>
<protein>
    <submittedName>
        <fullName evidence="9">Surfactin synthetase</fullName>
    </submittedName>
</protein>
<feature type="domain" description="4'-phosphopantetheinyl transferase N-terminal" evidence="8">
    <location>
        <begin position="19"/>
        <end position="100"/>
    </location>
</feature>
<evidence type="ECO:0000256" key="4">
    <source>
        <dbReference type="ARBA" id="ARBA00022723"/>
    </source>
</evidence>
<dbReference type="PANTHER" id="PTHR12215:SF10">
    <property type="entry name" value="L-AMINOADIPATE-SEMIALDEHYDE DEHYDROGENASE-PHOSPHOPANTETHEINYL TRANSFERASE"/>
    <property type="match status" value="1"/>
</dbReference>
<accession>A0A023ULD6</accession>
<dbReference type="SUPFAM" id="SSF56214">
    <property type="entry name" value="4'-phosphopantetheinyl transferase"/>
    <property type="match status" value="2"/>
</dbReference>
<dbReference type="GO" id="GO:0005829">
    <property type="term" value="C:cytosol"/>
    <property type="evidence" value="ECO:0007669"/>
    <property type="project" value="TreeGrafter"/>
</dbReference>
<dbReference type="InterPro" id="IPR050559">
    <property type="entry name" value="P-Pant_transferase_sf"/>
</dbReference>
<dbReference type="GO" id="GO:0017000">
    <property type="term" value="P:antibiotic biosynthetic process"/>
    <property type="evidence" value="ECO:0007669"/>
    <property type="project" value="UniProtKB-KW"/>
</dbReference>
<evidence type="ECO:0000256" key="5">
    <source>
        <dbReference type="ARBA" id="ARBA00022842"/>
    </source>
</evidence>
<dbReference type="NCBIfam" id="TIGR00556">
    <property type="entry name" value="pantethn_trn"/>
    <property type="match status" value="1"/>
</dbReference>
<evidence type="ECO:0000256" key="1">
    <source>
        <dbReference type="ARBA" id="ARBA00001946"/>
    </source>
</evidence>
<dbReference type="EMBL" id="KJ452562">
    <property type="protein sequence ID" value="AHY03276.1"/>
    <property type="molecule type" value="Genomic_DNA"/>
</dbReference>
<evidence type="ECO:0000256" key="3">
    <source>
        <dbReference type="ARBA" id="ARBA00022679"/>
    </source>
</evidence>
<dbReference type="Gene3D" id="3.90.470.20">
    <property type="entry name" value="4'-phosphopantetheinyl transferase domain"/>
    <property type="match status" value="2"/>
</dbReference>
<evidence type="ECO:0000256" key="6">
    <source>
        <dbReference type="ARBA" id="ARBA00023194"/>
    </source>
</evidence>
<dbReference type="GO" id="GO:0000287">
    <property type="term" value="F:magnesium ion binding"/>
    <property type="evidence" value="ECO:0007669"/>
    <property type="project" value="InterPro"/>
</dbReference>
<evidence type="ECO:0000313" key="9">
    <source>
        <dbReference type="EMBL" id="AHY03276.1"/>
    </source>
</evidence>
<reference evidence="9" key="1">
    <citation type="submission" date="2014-02" db="EMBL/GenBank/DDBJ databases">
        <title>Detection of the genes of lipopeptide antibiotics and biocontrol activities of Bacillus amyloliquefaciens MH71.</title>
        <authorList>
            <person name="Lu C."/>
            <person name="Liu W."/>
            <person name="Zhang D."/>
            <person name="Liu T."/>
            <person name="Dong H."/>
            <person name="Wang J."/>
            <person name="Liu D."/>
        </authorList>
    </citation>
    <scope>NUCLEOTIDE SEQUENCE</scope>
    <source>
        <strain evidence="9">MH71</strain>
    </source>
</reference>
<dbReference type="InterPro" id="IPR037143">
    <property type="entry name" value="4-PPantetheinyl_Trfase_dom_sf"/>
</dbReference>
<gene>
    <name evidence="9" type="primary">sfp</name>
</gene>
<dbReference type="AlphaFoldDB" id="A0A023ULD6"/>
<keyword evidence="6" id="KW-0045">Antibiotic biosynthesis</keyword>
<dbReference type="GO" id="GO:0019878">
    <property type="term" value="P:lysine biosynthetic process via aminoadipic acid"/>
    <property type="evidence" value="ECO:0007669"/>
    <property type="project" value="TreeGrafter"/>
</dbReference>
<dbReference type="GO" id="GO:0006633">
    <property type="term" value="P:fatty acid biosynthetic process"/>
    <property type="evidence" value="ECO:0007669"/>
    <property type="project" value="InterPro"/>
</dbReference>
<keyword evidence="3" id="KW-0808">Transferase</keyword>
<proteinExistence type="inferred from homology"/>
<keyword evidence="4" id="KW-0479">Metal-binding</keyword>
<comment type="similarity">
    <text evidence="2">Belongs to the P-Pant transferase superfamily. Gsp/Sfp/HetI/AcpT family.</text>
</comment>
<evidence type="ECO:0000256" key="2">
    <source>
        <dbReference type="ARBA" id="ARBA00010990"/>
    </source>
</evidence>
<sequence>MKIYGIYMDRPLSAGEEDRMMAAVSAEKREKCRRFYHKEDAHRTLIGDMLIRTAAAKAYGLDPAAISFSVQEYGKPYIPALPDMLFNISHSGRWIVCAVDSKPIGIDIEKMKPGTIDIAKRFFSPTEYSELQAKHPDQQTDYFYHLWSMKESFIKQAGKGLSLPLDSFSVRLKDDGHVSIELPDGHEPCFIRTYDADEEYKLAVCAAHPDFCDGIEMKTYEELL</sequence>
<organism evidence="9">
    <name type="scientific">Bacillus amyloliquefaciens</name>
    <name type="common">Bacillus velezensis</name>
    <dbReference type="NCBI Taxonomy" id="1390"/>
    <lineage>
        <taxon>Bacteria</taxon>
        <taxon>Bacillati</taxon>
        <taxon>Bacillota</taxon>
        <taxon>Bacilli</taxon>
        <taxon>Bacillales</taxon>
        <taxon>Bacillaceae</taxon>
        <taxon>Bacillus</taxon>
        <taxon>Bacillus amyloliquefaciens group</taxon>
    </lineage>
</organism>
<dbReference type="InterPro" id="IPR008278">
    <property type="entry name" value="4-PPantetheinyl_Trfase_dom"/>
</dbReference>
<feature type="domain" description="4'-phosphopantetheinyl transferase" evidence="7">
    <location>
        <begin position="103"/>
        <end position="205"/>
    </location>
</feature>
<name>A0A023ULD6_BACAM</name>
<dbReference type="InterPro" id="IPR055066">
    <property type="entry name" value="AASDHPPT_N"/>
</dbReference>
<dbReference type="Pfam" id="PF22624">
    <property type="entry name" value="AASDHPPT_N"/>
    <property type="match status" value="1"/>
</dbReference>
<comment type="cofactor">
    <cofactor evidence="1">
        <name>Mg(2+)</name>
        <dbReference type="ChEBI" id="CHEBI:18420"/>
    </cofactor>
</comment>
<dbReference type="Pfam" id="PF01648">
    <property type="entry name" value="ACPS"/>
    <property type="match status" value="1"/>
</dbReference>
<keyword evidence="5" id="KW-0460">Magnesium</keyword>